<dbReference type="InterPro" id="IPR045851">
    <property type="entry name" value="AMP-bd_C_sf"/>
</dbReference>
<dbReference type="SUPFAM" id="SSF56801">
    <property type="entry name" value="Acetyl-CoA synthetase-like"/>
    <property type="match status" value="1"/>
</dbReference>
<dbReference type="Pfam" id="PF13193">
    <property type="entry name" value="AMP-binding_C"/>
    <property type="match status" value="1"/>
</dbReference>
<evidence type="ECO:0000259" key="5">
    <source>
        <dbReference type="Pfam" id="PF00501"/>
    </source>
</evidence>
<dbReference type="PANTHER" id="PTHR24096">
    <property type="entry name" value="LONG-CHAIN-FATTY-ACID--COA LIGASE"/>
    <property type="match status" value="1"/>
</dbReference>
<feature type="domain" description="AMP-binding enzyme C-terminal" evidence="6">
    <location>
        <begin position="455"/>
        <end position="530"/>
    </location>
</feature>
<keyword evidence="4" id="KW-0436">Ligase</keyword>
<evidence type="ECO:0000256" key="3">
    <source>
        <dbReference type="ARBA" id="ARBA00022490"/>
    </source>
</evidence>
<keyword evidence="7" id="KW-1185">Reference proteome</keyword>
<dbReference type="InterPro" id="IPR025110">
    <property type="entry name" value="AMP-bd_C"/>
</dbReference>
<dbReference type="Gene3D" id="3.40.50.12780">
    <property type="entry name" value="N-terminal domain of ligase-like"/>
    <property type="match status" value="1"/>
</dbReference>
<dbReference type="RefSeq" id="XP_015878892.3">
    <property type="nucleotide sequence ID" value="XM_016023406.4"/>
</dbReference>
<evidence type="ECO:0000256" key="4">
    <source>
        <dbReference type="ARBA" id="ARBA00022598"/>
    </source>
</evidence>
<evidence type="ECO:0000313" key="7">
    <source>
        <dbReference type="Proteomes" id="UP001652623"/>
    </source>
</evidence>
<reference evidence="8" key="1">
    <citation type="submission" date="2025-08" db="UniProtKB">
        <authorList>
            <consortium name="RefSeq"/>
        </authorList>
    </citation>
    <scope>IDENTIFICATION</scope>
    <source>
        <tissue evidence="8">Seedling</tissue>
    </source>
</reference>
<dbReference type="GO" id="GO:0016405">
    <property type="term" value="F:CoA-ligase activity"/>
    <property type="evidence" value="ECO:0007669"/>
    <property type="project" value="TreeGrafter"/>
</dbReference>
<evidence type="ECO:0000313" key="8">
    <source>
        <dbReference type="RefSeq" id="XP_015878892.3"/>
    </source>
</evidence>
<evidence type="ECO:0000259" key="6">
    <source>
        <dbReference type="Pfam" id="PF13193"/>
    </source>
</evidence>
<dbReference type="GO" id="GO:0005737">
    <property type="term" value="C:cytoplasm"/>
    <property type="evidence" value="ECO:0007669"/>
    <property type="project" value="UniProtKB-SubCell"/>
</dbReference>
<protein>
    <submittedName>
        <fullName evidence="8">4-coumarate--CoA ligase-like 9</fullName>
    </submittedName>
</protein>
<sequence>MEQRNSAIDPRNGFNSVTKIFHSLKPPIYLPPEHVPLSVAAFALSLRRNFPWPDSIALIHSSSGRTVSYSEFVHRTKTLAENLRTTLGLSKGDTAFILSPNSIQIPILYFSLLTIGVVISPVNPVSTESEIVRLIGLCKPAIAFSTSTNAHKLRNLHLKTILTDSPEFDSMSSIPIREREPEPMEAIRQSDLAAILYSSGTTGKVKGVMLTHRNLIFTTAGFYADLTERESPAVLLYTVPYYHIFGFLYCVKSIGVNDTAVVMEKFDLGKMVKAVEEYRVSQLLLVPSVVVAMVKKAHHLKAAGHDLSSLELVRCGAAPLGKDMAMAFKAKFPNAVLSQGYGLTETTGGVFRTDTEESLLRGSTGRLLGSSEAKIVDPETGQGLCPCQQGELWVRGPSIMKGYIGDIDTTSAAIVSGGWLRTGDLCYIDEEGYLYVVDRLKELIKYKGYQVAPAELEHLLQSHPQIVDAAVIPYPDEEAGQLPMAVVERRPNSNLGEEEVVEFVAKQVAPYKKIRRVAFVESLPKSAAGKILRNELKNMFIAPSLSKL</sequence>
<name>A0A6P3ZJD7_ZIZJJ</name>
<evidence type="ECO:0000256" key="2">
    <source>
        <dbReference type="ARBA" id="ARBA00006432"/>
    </source>
</evidence>
<accession>A0A6P3ZJD7</accession>
<dbReference type="GeneID" id="107415125"/>
<dbReference type="InterPro" id="IPR000873">
    <property type="entry name" value="AMP-dep_synth/lig_dom"/>
</dbReference>
<dbReference type="PROSITE" id="PS00455">
    <property type="entry name" value="AMP_BINDING"/>
    <property type="match status" value="1"/>
</dbReference>
<comment type="similarity">
    <text evidence="2">Belongs to the ATP-dependent AMP-binding enzyme family.</text>
</comment>
<dbReference type="Pfam" id="PF00501">
    <property type="entry name" value="AMP-binding"/>
    <property type="match status" value="1"/>
</dbReference>
<dbReference type="Gene3D" id="3.30.300.30">
    <property type="match status" value="1"/>
</dbReference>
<dbReference type="PANTHER" id="PTHR24096:SF160">
    <property type="entry name" value="4-COUMARATE--COA LIGASE-LIKE 9"/>
    <property type="match status" value="1"/>
</dbReference>
<dbReference type="CDD" id="cd05904">
    <property type="entry name" value="4CL"/>
    <property type="match status" value="1"/>
</dbReference>
<dbReference type="InterPro" id="IPR042099">
    <property type="entry name" value="ANL_N_sf"/>
</dbReference>
<keyword evidence="3" id="KW-0963">Cytoplasm</keyword>
<dbReference type="InParanoid" id="A0A6P3ZJD7"/>
<gene>
    <name evidence="8" type="primary">LOC107415125</name>
</gene>
<dbReference type="AlphaFoldDB" id="A0A6P3ZJD7"/>
<dbReference type="SMR" id="A0A6P3ZJD7"/>
<dbReference type="KEGG" id="zju:107415125"/>
<dbReference type="Proteomes" id="UP001652623">
    <property type="component" value="Chromosome 4"/>
</dbReference>
<comment type="subcellular location">
    <subcellularLocation>
        <location evidence="1">Cytoplasm</location>
    </subcellularLocation>
</comment>
<evidence type="ECO:0000256" key="1">
    <source>
        <dbReference type="ARBA" id="ARBA00004496"/>
    </source>
</evidence>
<feature type="domain" description="AMP-dependent synthetase/ligase" evidence="5">
    <location>
        <begin position="52"/>
        <end position="403"/>
    </location>
</feature>
<organism evidence="7 8">
    <name type="scientific">Ziziphus jujuba</name>
    <name type="common">Chinese jujube</name>
    <name type="synonym">Ziziphus sativa</name>
    <dbReference type="NCBI Taxonomy" id="326968"/>
    <lineage>
        <taxon>Eukaryota</taxon>
        <taxon>Viridiplantae</taxon>
        <taxon>Streptophyta</taxon>
        <taxon>Embryophyta</taxon>
        <taxon>Tracheophyta</taxon>
        <taxon>Spermatophyta</taxon>
        <taxon>Magnoliopsida</taxon>
        <taxon>eudicotyledons</taxon>
        <taxon>Gunneridae</taxon>
        <taxon>Pentapetalae</taxon>
        <taxon>rosids</taxon>
        <taxon>fabids</taxon>
        <taxon>Rosales</taxon>
        <taxon>Rhamnaceae</taxon>
        <taxon>Paliureae</taxon>
        <taxon>Ziziphus</taxon>
    </lineage>
</organism>
<dbReference type="InterPro" id="IPR020845">
    <property type="entry name" value="AMP-binding_CS"/>
</dbReference>
<proteinExistence type="inferred from homology"/>